<keyword evidence="2" id="KW-1185">Reference proteome</keyword>
<evidence type="ECO:0000313" key="2">
    <source>
        <dbReference type="Proteomes" id="UP000326354"/>
    </source>
</evidence>
<organism evidence="1 2">
    <name type="scientific">Uabimicrobium amorphum</name>
    <dbReference type="NCBI Taxonomy" id="2596890"/>
    <lineage>
        <taxon>Bacteria</taxon>
        <taxon>Pseudomonadati</taxon>
        <taxon>Planctomycetota</taxon>
        <taxon>Candidatus Uabimicrobiia</taxon>
        <taxon>Candidatus Uabimicrobiales</taxon>
        <taxon>Candidatus Uabimicrobiaceae</taxon>
        <taxon>Candidatus Uabimicrobium</taxon>
    </lineage>
</organism>
<dbReference type="KEGG" id="uam:UABAM_00894"/>
<dbReference type="Gene3D" id="3.40.50.300">
    <property type="entry name" value="P-loop containing nucleotide triphosphate hydrolases"/>
    <property type="match status" value="1"/>
</dbReference>
<dbReference type="Proteomes" id="UP000326354">
    <property type="component" value="Chromosome"/>
</dbReference>
<gene>
    <name evidence="1" type="ORF">UABAM_00894</name>
</gene>
<protein>
    <submittedName>
        <fullName evidence="1">ATPase</fullName>
    </submittedName>
</protein>
<reference evidence="1 2" key="1">
    <citation type="submission" date="2019-08" db="EMBL/GenBank/DDBJ databases">
        <title>Complete genome sequence of Candidatus Uab amorphum.</title>
        <authorList>
            <person name="Shiratori T."/>
            <person name="Suzuki S."/>
            <person name="Kakizawa Y."/>
            <person name="Ishida K."/>
        </authorList>
    </citation>
    <scope>NUCLEOTIDE SEQUENCE [LARGE SCALE GENOMIC DNA]</scope>
    <source>
        <strain evidence="1 2">SRT547</strain>
    </source>
</reference>
<name>A0A5S9IJA1_UABAM</name>
<evidence type="ECO:0000313" key="1">
    <source>
        <dbReference type="EMBL" id="BBM82551.1"/>
    </source>
</evidence>
<sequence>MHKNIIFVIGLTGVGKSSTLEVLLHNNSQFLLLPNRRKLTDDIIIPHIQKMRGEELQKVGDRAKRFEMTAAYREIFPDGMAHVVAVYLQQREFSTASTLVFDNLRGVNEVRGAIEKFPETTRFVMLDAPEEVRLQRLLGRQDEFDQVTLENIMQHDAAVDGVSAQELAKAKKIIHSEKQNYDAQKTAAFLKENLSRKRLCYVDTSNHNITQVNEIIQEWLQCT</sequence>
<accession>A0A5S9IJA1</accession>
<dbReference type="EMBL" id="AP019860">
    <property type="protein sequence ID" value="BBM82551.1"/>
    <property type="molecule type" value="Genomic_DNA"/>
</dbReference>
<dbReference type="RefSeq" id="WP_151966790.1">
    <property type="nucleotide sequence ID" value="NZ_AP019860.1"/>
</dbReference>
<dbReference type="SUPFAM" id="SSF52540">
    <property type="entry name" value="P-loop containing nucleoside triphosphate hydrolases"/>
    <property type="match status" value="1"/>
</dbReference>
<dbReference type="OrthoDB" id="445721at2"/>
<proteinExistence type="predicted"/>
<dbReference type="InterPro" id="IPR027417">
    <property type="entry name" value="P-loop_NTPase"/>
</dbReference>
<dbReference type="Pfam" id="PF13238">
    <property type="entry name" value="AAA_18"/>
    <property type="match status" value="1"/>
</dbReference>
<dbReference type="AlphaFoldDB" id="A0A5S9IJA1"/>